<comment type="similarity">
    <text evidence="3">Belongs to the class-III pyridoxal-phosphate-dependent aminotransferase family.</text>
</comment>
<dbReference type="Gene3D" id="3.40.640.10">
    <property type="entry name" value="Type I PLP-dependent aspartate aminotransferase-like (Major domain)"/>
    <property type="match status" value="1"/>
</dbReference>
<protein>
    <submittedName>
        <fullName evidence="4">Ornithine aminotransferase</fullName>
        <ecNumber evidence="4">2.6.1.13</ecNumber>
    </submittedName>
</protein>
<keyword evidence="4" id="KW-0808">Transferase</keyword>
<dbReference type="InterPro" id="IPR050103">
    <property type="entry name" value="Class-III_PLP-dep_AT"/>
</dbReference>
<accession>B8CYV2</accession>
<name>B8CYV2_HALOH</name>
<dbReference type="RefSeq" id="WP_015923441.1">
    <property type="nucleotide sequence ID" value="NC_011899.1"/>
</dbReference>
<evidence type="ECO:0000313" key="5">
    <source>
        <dbReference type="Proteomes" id="UP000000719"/>
    </source>
</evidence>
<dbReference type="InterPro" id="IPR049704">
    <property type="entry name" value="Aminotrans_3_PPA_site"/>
</dbReference>
<dbReference type="PANTHER" id="PTHR11986:SF121">
    <property type="entry name" value="BLR3010 PROTEIN"/>
    <property type="match status" value="1"/>
</dbReference>
<evidence type="ECO:0000256" key="1">
    <source>
        <dbReference type="ARBA" id="ARBA00001933"/>
    </source>
</evidence>
<dbReference type="InterPro" id="IPR015422">
    <property type="entry name" value="PyrdxlP-dep_Trfase_small"/>
</dbReference>
<dbReference type="OrthoDB" id="9801052at2"/>
<dbReference type="Proteomes" id="UP000000719">
    <property type="component" value="Chromosome"/>
</dbReference>
<dbReference type="GO" id="GO:0042802">
    <property type="term" value="F:identical protein binding"/>
    <property type="evidence" value="ECO:0007669"/>
    <property type="project" value="TreeGrafter"/>
</dbReference>
<evidence type="ECO:0000313" key="4">
    <source>
        <dbReference type="EMBL" id="ACL70471.1"/>
    </source>
</evidence>
<dbReference type="Pfam" id="PF00202">
    <property type="entry name" value="Aminotran_3"/>
    <property type="match status" value="1"/>
</dbReference>
<comment type="cofactor">
    <cofactor evidence="1">
        <name>pyridoxal 5'-phosphate</name>
        <dbReference type="ChEBI" id="CHEBI:597326"/>
    </cofactor>
</comment>
<dbReference type="EMBL" id="CP001098">
    <property type="protein sequence ID" value="ACL70471.1"/>
    <property type="molecule type" value="Genomic_DNA"/>
</dbReference>
<dbReference type="AlphaFoldDB" id="B8CYV2"/>
<dbReference type="FunFam" id="3.40.640.10:FF:000004">
    <property type="entry name" value="Acetylornithine aminotransferase"/>
    <property type="match status" value="1"/>
</dbReference>
<keyword evidence="5" id="KW-1185">Reference proteome</keyword>
<dbReference type="PROSITE" id="PS00600">
    <property type="entry name" value="AA_TRANSFER_CLASS_3"/>
    <property type="match status" value="1"/>
</dbReference>
<dbReference type="HOGENOM" id="CLU_016922_10_0_9"/>
<evidence type="ECO:0000256" key="3">
    <source>
        <dbReference type="RuleBase" id="RU003560"/>
    </source>
</evidence>
<dbReference type="Gene3D" id="3.90.1150.10">
    <property type="entry name" value="Aspartate Aminotransferase, domain 1"/>
    <property type="match status" value="1"/>
</dbReference>
<dbReference type="eggNOG" id="COG4992">
    <property type="taxonomic scope" value="Bacteria"/>
</dbReference>
<dbReference type="STRING" id="373903.Hore_17220"/>
<dbReference type="InterPro" id="IPR015424">
    <property type="entry name" value="PyrdxlP-dep_Trfase"/>
</dbReference>
<dbReference type="PIRSF" id="PIRSF000521">
    <property type="entry name" value="Transaminase_4ab_Lys_Orn"/>
    <property type="match status" value="1"/>
</dbReference>
<dbReference type="InterPro" id="IPR005814">
    <property type="entry name" value="Aminotrans_3"/>
</dbReference>
<dbReference type="SUPFAM" id="SSF53383">
    <property type="entry name" value="PLP-dependent transferases"/>
    <property type="match status" value="1"/>
</dbReference>
<keyword evidence="2 3" id="KW-0663">Pyridoxal phosphate</keyword>
<dbReference type="PANTHER" id="PTHR11986">
    <property type="entry name" value="AMINOTRANSFERASE CLASS III"/>
    <property type="match status" value="1"/>
</dbReference>
<reference evidence="4 5" key="1">
    <citation type="journal article" date="2009" name="PLoS ONE">
        <title>Genome analysis of the anaerobic thermohalophilic bacterium Halothermothrix orenii.</title>
        <authorList>
            <person name="Mavromatis K."/>
            <person name="Ivanova N."/>
            <person name="Anderson I."/>
            <person name="Lykidis A."/>
            <person name="Hooper S.D."/>
            <person name="Sun H."/>
            <person name="Kunin V."/>
            <person name="Lapidus A."/>
            <person name="Hugenholtz P."/>
            <person name="Patel B."/>
            <person name="Kyrpides N.C."/>
        </authorList>
    </citation>
    <scope>NUCLEOTIDE SEQUENCE [LARGE SCALE GENOMIC DNA]</scope>
    <source>
        <strain evidence="5">H 168 / OCM 544 / DSM 9562</strain>
    </source>
</reference>
<organism evidence="4 5">
    <name type="scientific">Halothermothrix orenii (strain H 168 / OCM 544 / DSM 9562)</name>
    <dbReference type="NCBI Taxonomy" id="373903"/>
    <lineage>
        <taxon>Bacteria</taxon>
        <taxon>Bacillati</taxon>
        <taxon>Bacillota</taxon>
        <taxon>Clostridia</taxon>
        <taxon>Halanaerobiales</taxon>
        <taxon>Halothermotrichaceae</taxon>
        <taxon>Halothermothrix</taxon>
    </lineage>
</organism>
<gene>
    <name evidence="4" type="ordered locus">Hore_17220</name>
</gene>
<dbReference type="EC" id="2.6.1.13" evidence="4"/>
<evidence type="ECO:0000256" key="2">
    <source>
        <dbReference type="ARBA" id="ARBA00022898"/>
    </source>
</evidence>
<dbReference type="GO" id="GO:0004587">
    <property type="term" value="F:ornithine aminotransferase activity"/>
    <property type="evidence" value="ECO:0007669"/>
    <property type="project" value="UniProtKB-EC"/>
</dbReference>
<dbReference type="KEGG" id="hor:Hore_17220"/>
<proteinExistence type="inferred from homology"/>
<sequence length="462" mass="50866">MSYDLINVETAMKITKEEVVDNYKKYINPSLAKMLGLLNFDKQFVKANGVRVWDSEGNEYLDFLGGYGALNLGHNPPEVHEALEKVKEMPNLLQASMGTMASVAARNLSKLTPGKLTHTFFSNSGTEAVEGAIKLARIASGKKKIIYCKNSFHGKSMGSLSITGREKYQKLFKPLVPETESVPFGDVKSLEEKFKEGDIAGFIVEPIQGEGGINLPPDGYFKKVRELCDEYGVYLILDEIQTGFGRTGKIFACEHEGIVPDIMCLAKSLGGGVMPIGAYTTTEEIWSKAYGSMDKALLHTSTFGGNTLATAAAIAAMEQIVEQKLSQQAAEKGEYFINRLKELADKYDLIKEVRGRGLMIGIEFKQPESGLLDKISQGMVSKFSHEYLGSMVAGALYNDYRIITAYTLNNPNVIRMEPPLIVTREEIDTVIGALEDIFSKNKGLFGFTVNSAKKVLSGFFKK</sequence>
<dbReference type="GO" id="GO:0030170">
    <property type="term" value="F:pyridoxal phosphate binding"/>
    <property type="evidence" value="ECO:0007669"/>
    <property type="project" value="InterPro"/>
</dbReference>
<keyword evidence="4" id="KW-0032">Aminotransferase</keyword>
<dbReference type="InterPro" id="IPR015421">
    <property type="entry name" value="PyrdxlP-dep_Trfase_major"/>
</dbReference>
<dbReference type="CDD" id="cd00610">
    <property type="entry name" value="OAT_like"/>
    <property type="match status" value="1"/>
</dbReference>